<dbReference type="Gene3D" id="2.40.100.10">
    <property type="entry name" value="Cyclophilin-like"/>
    <property type="match status" value="1"/>
</dbReference>
<dbReference type="PROSITE" id="PS50072">
    <property type="entry name" value="CSA_PPIASE_2"/>
    <property type="match status" value="1"/>
</dbReference>
<accession>A0A0K1PGY9</accession>
<feature type="region of interest" description="Disordered" evidence="4">
    <location>
        <begin position="24"/>
        <end position="58"/>
    </location>
</feature>
<dbReference type="InterPro" id="IPR029000">
    <property type="entry name" value="Cyclophilin-like_dom_sf"/>
</dbReference>
<comment type="catalytic activity">
    <reaction evidence="3">
        <text>[protein]-peptidylproline (omega=180) = [protein]-peptidylproline (omega=0)</text>
        <dbReference type="Rhea" id="RHEA:16237"/>
        <dbReference type="Rhea" id="RHEA-COMP:10747"/>
        <dbReference type="Rhea" id="RHEA-COMP:10748"/>
        <dbReference type="ChEBI" id="CHEBI:83833"/>
        <dbReference type="ChEBI" id="CHEBI:83834"/>
        <dbReference type="EC" id="5.2.1.8"/>
    </reaction>
</comment>
<feature type="chain" id="PRO_5006516919" description="Peptidyl-prolyl cis-trans isomerase" evidence="3">
    <location>
        <begin position="19"/>
        <end position="243"/>
    </location>
</feature>
<evidence type="ECO:0000256" key="3">
    <source>
        <dbReference type="RuleBase" id="RU363019"/>
    </source>
</evidence>
<dbReference type="InterPro" id="IPR044665">
    <property type="entry name" value="E_coli_cyclophilin_A-like"/>
</dbReference>
<feature type="compositionally biased region" description="Basic and acidic residues" evidence="4">
    <location>
        <begin position="32"/>
        <end position="51"/>
    </location>
</feature>
<keyword evidence="7" id="KW-1185">Reference proteome</keyword>
<reference evidence="6 7" key="1">
    <citation type="submission" date="2015-08" db="EMBL/GenBank/DDBJ databases">
        <authorList>
            <person name="Babu N.S."/>
            <person name="Beckwith C.J."/>
            <person name="Beseler K.G."/>
            <person name="Brison A."/>
            <person name="Carone J.V."/>
            <person name="Caskin T.P."/>
            <person name="Diamond M."/>
            <person name="Durham M.E."/>
            <person name="Foxe J.M."/>
            <person name="Go M."/>
            <person name="Henderson B.A."/>
            <person name="Jones I.B."/>
            <person name="McGettigan J.A."/>
            <person name="Micheletti S.J."/>
            <person name="Nasrallah M.E."/>
            <person name="Ortiz D."/>
            <person name="Piller C.R."/>
            <person name="Privatt S.R."/>
            <person name="Schneider S.L."/>
            <person name="Sharp S."/>
            <person name="Smith T.C."/>
            <person name="Stanton J.D."/>
            <person name="Ullery H.E."/>
            <person name="Wilson R.J."/>
            <person name="Serrano M.G."/>
            <person name="Buck G."/>
            <person name="Lee V."/>
            <person name="Wang Y."/>
            <person name="Carvalho R."/>
            <person name="Voegtly L."/>
            <person name="Shi R."/>
            <person name="Duckworth R."/>
            <person name="Johnson A."/>
            <person name="Loviza R."/>
            <person name="Walstead R."/>
            <person name="Shah Z."/>
            <person name="Kiflezghi M."/>
            <person name="Wade K."/>
            <person name="Ball S.L."/>
            <person name="Bradley K.W."/>
            <person name="Asai D.J."/>
            <person name="Bowman C.A."/>
            <person name="Russell D.A."/>
            <person name="Pope W.H."/>
            <person name="Jacobs-Sera D."/>
            <person name="Hendrix R.W."/>
            <person name="Hatfull G.F."/>
        </authorList>
    </citation>
    <scope>NUCLEOTIDE SEQUENCE [LARGE SCALE GENOMIC DNA]</scope>
    <source>
        <strain evidence="6 7">DSM 27710</strain>
    </source>
</reference>
<dbReference type="InterPro" id="IPR002130">
    <property type="entry name" value="Cyclophilin-type_PPIase_dom"/>
</dbReference>
<name>A0A0K1PGY9_9BACT</name>
<dbReference type="PRINTS" id="PR00153">
    <property type="entry name" value="CSAPPISMRASE"/>
</dbReference>
<dbReference type="Pfam" id="PF00160">
    <property type="entry name" value="Pro_isomerase"/>
    <property type="match status" value="1"/>
</dbReference>
<keyword evidence="2 3" id="KW-0413">Isomerase</keyword>
<dbReference type="GO" id="GO:0003755">
    <property type="term" value="F:peptidyl-prolyl cis-trans isomerase activity"/>
    <property type="evidence" value="ECO:0007669"/>
    <property type="project" value="UniProtKB-UniRule"/>
</dbReference>
<evidence type="ECO:0000256" key="2">
    <source>
        <dbReference type="ARBA" id="ARBA00023235"/>
    </source>
</evidence>
<evidence type="ECO:0000313" key="7">
    <source>
        <dbReference type="Proteomes" id="UP000055590"/>
    </source>
</evidence>
<sequence length="243" mass="26080">MKPSQLLVPLALCLLALAGCKESSKPAAQVSPKEEAGAPKAAPKEESKAKGAQDPALLDPSMAKATAPATYKVKFDTTKGSFTVEVHRDWAPQGADRFYNLVKIGFFDDVAFFRAIEGFMVQFGISGDPKVAAVWRDATIPDDPPTQANTKGKITFATSGPNARTTQVFINYGDNSRLDGMGFAPFGEVVDGMSVVDSLYKGYGEGAPRGHGPNQGLIQTKGNEYLRKDFPLLDYVKTARIAE</sequence>
<dbReference type="Proteomes" id="UP000055590">
    <property type="component" value="Chromosome"/>
</dbReference>
<comment type="similarity">
    <text evidence="3">Belongs to the cyclophilin-type PPIase family.</text>
</comment>
<protein>
    <recommendedName>
        <fullName evidence="3">Peptidyl-prolyl cis-trans isomerase</fullName>
        <shortName evidence="3">PPIase</shortName>
        <ecNumber evidence="3">5.2.1.8</ecNumber>
    </recommendedName>
</protein>
<feature type="domain" description="PPIase cyclophilin-type" evidence="5">
    <location>
        <begin position="80"/>
        <end position="224"/>
    </location>
</feature>
<dbReference type="KEGG" id="vin:AKJ08_3185"/>
<dbReference type="RefSeq" id="WP_205624743.1">
    <property type="nucleotide sequence ID" value="NZ_CP012332.1"/>
</dbReference>
<dbReference type="STRING" id="1391653.AKJ08_3185"/>
<dbReference type="PROSITE" id="PS51257">
    <property type="entry name" value="PROKAR_LIPOPROTEIN"/>
    <property type="match status" value="1"/>
</dbReference>
<dbReference type="SUPFAM" id="SSF50891">
    <property type="entry name" value="Cyclophilin-like"/>
    <property type="match status" value="1"/>
</dbReference>
<keyword evidence="3" id="KW-0732">Signal</keyword>
<proteinExistence type="inferred from homology"/>
<evidence type="ECO:0000259" key="5">
    <source>
        <dbReference type="PROSITE" id="PS50072"/>
    </source>
</evidence>
<evidence type="ECO:0000256" key="1">
    <source>
        <dbReference type="ARBA" id="ARBA00023110"/>
    </source>
</evidence>
<feature type="signal peptide" evidence="3">
    <location>
        <begin position="1"/>
        <end position="18"/>
    </location>
</feature>
<dbReference type="PANTHER" id="PTHR43246">
    <property type="entry name" value="PEPTIDYL-PROLYL CIS-TRANS ISOMERASE CYP38, CHLOROPLASTIC"/>
    <property type="match status" value="1"/>
</dbReference>
<organism evidence="6 7">
    <name type="scientific">Vulgatibacter incomptus</name>
    <dbReference type="NCBI Taxonomy" id="1391653"/>
    <lineage>
        <taxon>Bacteria</taxon>
        <taxon>Pseudomonadati</taxon>
        <taxon>Myxococcota</taxon>
        <taxon>Myxococcia</taxon>
        <taxon>Myxococcales</taxon>
        <taxon>Cystobacterineae</taxon>
        <taxon>Vulgatibacteraceae</taxon>
        <taxon>Vulgatibacter</taxon>
    </lineage>
</organism>
<comment type="function">
    <text evidence="3">PPIases accelerate the folding of proteins. It catalyzes the cis-trans isomerization of proline imidic peptide bonds in oligopeptides.</text>
</comment>
<evidence type="ECO:0000256" key="4">
    <source>
        <dbReference type="SAM" id="MobiDB-lite"/>
    </source>
</evidence>
<keyword evidence="1 3" id="KW-0697">Rotamase</keyword>
<dbReference type="EMBL" id="CP012332">
    <property type="protein sequence ID" value="AKU92798.1"/>
    <property type="molecule type" value="Genomic_DNA"/>
</dbReference>
<dbReference type="AlphaFoldDB" id="A0A0K1PGY9"/>
<dbReference type="EC" id="5.2.1.8" evidence="3"/>
<evidence type="ECO:0000313" key="6">
    <source>
        <dbReference type="EMBL" id="AKU92798.1"/>
    </source>
</evidence>
<gene>
    <name evidence="6" type="ORF">AKJ08_3185</name>
</gene>